<dbReference type="VEuPathDB" id="VectorBase:BGLB036453"/>
<dbReference type="InterPro" id="IPR000488">
    <property type="entry name" value="Death_dom"/>
</dbReference>
<accession>A0A2C9LYH7</accession>
<sequence>MSNRERRSVSLGRHRDRGSRDPISRDPSRPAEEDWSTRHNISNFLLTLQRVQTSEEENRLLRKENQILRQRNRNSRLSSSSFRGHNLSDTSVEQTILPDDEDQVIAANVKRNSLLFVGDPMATSPEHAALEVQYKKLQQDFEAVKDFLKHLFQHALTMSSSDTKSSMKEDTDKADINTYNPAHSKQLEHSLQDIHGQINQIRNSQDRQQIKMEQVQQALDNVLCQSSVRNDVTMRIVRQQDKLKEITKHASFLENQLMSVTTSLRQAEEKIRQVALLGQALETLIATNNKYLKGNTKEELSKLAEQINLLGKRTVTYNIKIQPVEQLVSHVISAASSGQNLIDTKPPAEVMDTMSKLERLIGSDWHRLGRMLSLTTDSLDDIGKFTNFDLTSKVEKVMMSWVKTTKGTTAENLRQGLDKMDRDVLLITEHPLSKEWVQLPPDVSTYCIAHLLDVPNVVNQLSGQGVLSQECRAFILSACQEHRQAARLLQSVVYMGVQALVSLSATLDRCKQNMVANKIRACLPSVNGNTKIPNLMNDLKPTENSNFQTSRPTPSKTPDKMSVPDTPKSKEKQPRKKRSRSLFTRKNKLRDSEPDTEAAIDMSAEYNYYYPAINLNVVNSTTSSSESGNSNERNHHKEEKQRQYGRLNLKGNRTSRASTEVVV</sequence>
<evidence type="ECO:0000256" key="2">
    <source>
        <dbReference type="SAM" id="MobiDB-lite"/>
    </source>
</evidence>
<dbReference type="AlphaFoldDB" id="A0A2C9LYH7"/>
<proteinExistence type="predicted"/>
<evidence type="ECO:0000313" key="5">
    <source>
        <dbReference type="Proteomes" id="UP000076420"/>
    </source>
</evidence>
<gene>
    <name evidence="4" type="primary">106061158</name>
</gene>
<organism evidence="4 5">
    <name type="scientific">Biomphalaria glabrata</name>
    <name type="common">Bloodfluke planorb</name>
    <name type="synonym">Freshwater snail</name>
    <dbReference type="NCBI Taxonomy" id="6526"/>
    <lineage>
        <taxon>Eukaryota</taxon>
        <taxon>Metazoa</taxon>
        <taxon>Spiralia</taxon>
        <taxon>Lophotrochozoa</taxon>
        <taxon>Mollusca</taxon>
        <taxon>Gastropoda</taxon>
        <taxon>Heterobranchia</taxon>
        <taxon>Euthyneura</taxon>
        <taxon>Panpulmonata</taxon>
        <taxon>Hygrophila</taxon>
        <taxon>Lymnaeoidea</taxon>
        <taxon>Planorbidae</taxon>
        <taxon>Biomphalaria</taxon>
    </lineage>
</organism>
<dbReference type="Pfam" id="PF00531">
    <property type="entry name" value="Death"/>
    <property type="match status" value="1"/>
</dbReference>
<feature type="compositionally biased region" description="Basic and acidic residues" evidence="2">
    <location>
        <begin position="18"/>
        <end position="36"/>
    </location>
</feature>
<feature type="compositionally biased region" description="Basic residues" evidence="2">
    <location>
        <begin position="573"/>
        <end position="588"/>
    </location>
</feature>
<feature type="region of interest" description="Disordered" evidence="2">
    <location>
        <begin position="620"/>
        <end position="663"/>
    </location>
</feature>
<evidence type="ECO:0000256" key="1">
    <source>
        <dbReference type="SAM" id="Coils"/>
    </source>
</evidence>
<feature type="compositionally biased region" description="Polar residues" evidence="2">
    <location>
        <begin position="542"/>
        <end position="556"/>
    </location>
</feature>
<feature type="compositionally biased region" description="Basic and acidic residues" evidence="2">
    <location>
        <begin position="632"/>
        <end position="642"/>
    </location>
</feature>
<feature type="domain" description="Death" evidence="3">
    <location>
        <begin position="361"/>
        <end position="422"/>
    </location>
</feature>
<dbReference type="RefSeq" id="XP_013074684.2">
    <property type="nucleotide sequence ID" value="XM_013219230.2"/>
</dbReference>
<reference evidence="4" key="1">
    <citation type="submission" date="2020-05" db="UniProtKB">
        <authorList>
            <consortium name="EnsemblMetazoa"/>
        </authorList>
    </citation>
    <scope>IDENTIFICATION</scope>
    <source>
        <strain evidence="4">BB02</strain>
    </source>
</reference>
<protein>
    <recommendedName>
        <fullName evidence="3">Death domain-containing protein</fullName>
    </recommendedName>
</protein>
<dbReference type="CDD" id="cd01670">
    <property type="entry name" value="Death"/>
    <property type="match status" value="1"/>
</dbReference>
<dbReference type="EnsemblMetazoa" id="BGLB036453-RA">
    <property type="protein sequence ID" value="BGLB036453-PA"/>
    <property type="gene ID" value="BGLB036453"/>
</dbReference>
<evidence type="ECO:0000259" key="3">
    <source>
        <dbReference type="PROSITE" id="PS50017"/>
    </source>
</evidence>
<dbReference type="InterPro" id="IPR011029">
    <property type="entry name" value="DEATH-like_dom_sf"/>
</dbReference>
<feature type="region of interest" description="Disordered" evidence="2">
    <location>
        <begin position="533"/>
        <end position="596"/>
    </location>
</feature>
<keyword evidence="1" id="KW-0175">Coiled coil</keyword>
<feature type="region of interest" description="Disordered" evidence="2">
    <location>
        <begin position="1"/>
        <end position="36"/>
    </location>
</feature>
<dbReference type="GO" id="GO:0007165">
    <property type="term" value="P:signal transduction"/>
    <property type="evidence" value="ECO:0007669"/>
    <property type="project" value="InterPro"/>
</dbReference>
<dbReference type="KEGG" id="bgt:106061158"/>
<dbReference type="Gene3D" id="1.10.533.10">
    <property type="entry name" value="Death Domain, Fas"/>
    <property type="match status" value="1"/>
</dbReference>
<evidence type="ECO:0000313" key="4">
    <source>
        <dbReference type="EnsemblMetazoa" id="BGLB036453-PA"/>
    </source>
</evidence>
<dbReference type="Proteomes" id="UP000076420">
    <property type="component" value="Unassembled WGS sequence"/>
</dbReference>
<dbReference type="OrthoDB" id="6144270at2759"/>
<dbReference type="PROSITE" id="PS50017">
    <property type="entry name" value="DEATH_DOMAIN"/>
    <property type="match status" value="1"/>
</dbReference>
<feature type="compositionally biased region" description="Polar residues" evidence="2">
    <location>
        <begin position="651"/>
        <end position="663"/>
    </location>
</feature>
<feature type="coiled-coil region" evidence="1">
    <location>
        <begin position="198"/>
        <end position="270"/>
    </location>
</feature>
<feature type="compositionally biased region" description="Low complexity" evidence="2">
    <location>
        <begin position="620"/>
        <end position="631"/>
    </location>
</feature>
<dbReference type="SUPFAM" id="SSF47986">
    <property type="entry name" value="DEATH domain"/>
    <property type="match status" value="1"/>
</dbReference>
<name>A0A2C9LYH7_BIOGL</name>
<dbReference type="VEuPathDB" id="VectorBase:BGLAX_050708"/>